<dbReference type="KEGG" id="aten:116290692"/>
<evidence type="ECO:0000256" key="2">
    <source>
        <dbReference type="ARBA" id="ARBA00023157"/>
    </source>
</evidence>
<dbReference type="OrthoDB" id="5974891at2759"/>
<dbReference type="InParanoid" id="A0A6P8HM16"/>
<dbReference type="CDD" id="cd00117">
    <property type="entry name" value="TFP"/>
    <property type="match status" value="1"/>
</dbReference>
<dbReference type="RefSeq" id="XP_031553687.1">
    <property type="nucleotide sequence ID" value="XM_031697827.1"/>
</dbReference>
<dbReference type="GeneID" id="116290692"/>
<name>A0A6P8HM16_ACTTE</name>
<evidence type="ECO:0000256" key="1">
    <source>
        <dbReference type="ARBA" id="ARBA00022729"/>
    </source>
</evidence>
<dbReference type="AlphaFoldDB" id="A0A6P8HM16"/>
<keyword evidence="5" id="KW-1185">Reference proteome</keyword>
<dbReference type="SUPFAM" id="SSF57302">
    <property type="entry name" value="Snake toxin-like"/>
    <property type="match status" value="1"/>
</dbReference>
<accession>A0A6P8HM16</accession>
<feature type="chain" id="PRO_5028448188" evidence="4">
    <location>
        <begin position="22"/>
        <end position="156"/>
    </location>
</feature>
<keyword evidence="3" id="KW-0472">Membrane</keyword>
<keyword evidence="1 4" id="KW-0732">Signal</keyword>
<proteinExistence type="predicted"/>
<feature type="signal peptide" evidence="4">
    <location>
        <begin position="1"/>
        <end position="21"/>
    </location>
</feature>
<sequence>MDFFFLFPTVILVLFAHEGRAATSQIRCYQCSSTKSYEDCEAIQKEKECQINVPGFDWTCGKLKSAVFLHNMTSMMYSRDCILLKECKEDAFCKSKRGSFEAKVGANATVRLSEFSCEMHCCNEDLCNAASSFLLSNGFSFRAFAAFAVLFLFFFH</sequence>
<keyword evidence="2" id="KW-1015">Disulfide bond</keyword>
<evidence type="ECO:0000256" key="4">
    <source>
        <dbReference type="SAM" id="SignalP"/>
    </source>
</evidence>
<gene>
    <name evidence="6" type="primary">LOC116290692</name>
</gene>
<reference evidence="6" key="1">
    <citation type="submission" date="2025-08" db="UniProtKB">
        <authorList>
            <consortium name="RefSeq"/>
        </authorList>
    </citation>
    <scope>IDENTIFICATION</scope>
    <source>
        <tissue evidence="6">Tentacle</tissue>
    </source>
</reference>
<dbReference type="PANTHER" id="PTHR10036">
    <property type="entry name" value="CD59 GLYCOPROTEIN"/>
    <property type="match status" value="1"/>
</dbReference>
<keyword evidence="3" id="KW-0812">Transmembrane</keyword>
<feature type="transmembrane region" description="Helical" evidence="3">
    <location>
        <begin position="133"/>
        <end position="155"/>
    </location>
</feature>
<dbReference type="InterPro" id="IPR045860">
    <property type="entry name" value="Snake_toxin-like_sf"/>
</dbReference>
<evidence type="ECO:0000313" key="5">
    <source>
        <dbReference type="Proteomes" id="UP000515163"/>
    </source>
</evidence>
<evidence type="ECO:0000256" key="3">
    <source>
        <dbReference type="SAM" id="Phobius"/>
    </source>
</evidence>
<protein>
    <submittedName>
        <fullName evidence="6">Uncharacterized protein LOC116290692</fullName>
    </submittedName>
</protein>
<keyword evidence="3" id="KW-1133">Transmembrane helix</keyword>
<evidence type="ECO:0000313" key="6">
    <source>
        <dbReference type="RefSeq" id="XP_031553687.1"/>
    </source>
</evidence>
<organism evidence="5 6">
    <name type="scientific">Actinia tenebrosa</name>
    <name type="common">Australian red waratah sea anemone</name>
    <dbReference type="NCBI Taxonomy" id="6105"/>
    <lineage>
        <taxon>Eukaryota</taxon>
        <taxon>Metazoa</taxon>
        <taxon>Cnidaria</taxon>
        <taxon>Anthozoa</taxon>
        <taxon>Hexacorallia</taxon>
        <taxon>Actiniaria</taxon>
        <taxon>Actiniidae</taxon>
        <taxon>Actinia</taxon>
    </lineage>
</organism>
<dbReference type="PANTHER" id="PTHR10036:SF3">
    <property type="entry name" value="PROTEIN SLEEPLESS-RELATED"/>
    <property type="match status" value="1"/>
</dbReference>
<dbReference type="Proteomes" id="UP000515163">
    <property type="component" value="Unplaced"/>
</dbReference>